<name>A0AAV3SLS0_HALDO</name>
<dbReference type="KEGG" id="hdo:MUK72_19715"/>
<protein>
    <submittedName>
        <fullName evidence="1">Uncharacterized protein</fullName>
    </submittedName>
</protein>
<reference evidence="1" key="3">
    <citation type="submission" date="2023-12" db="EMBL/GenBank/DDBJ databases">
        <authorList>
            <person name="Sun Q."/>
            <person name="Inoue M."/>
        </authorList>
    </citation>
    <scope>NUCLEOTIDE SEQUENCE</scope>
    <source>
        <strain evidence="1">JCM 12289</strain>
    </source>
</reference>
<evidence type="ECO:0000313" key="2">
    <source>
        <dbReference type="EMBL" id="UOO97372.1"/>
    </source>
</evidence>
<dbReference type="InterPro" id="IPR058289">
    <property type="entry name" value="DUF7983"/>
</dbReference>
<geneLocation type="plasmid" evidence="2 3">
    <name>unnamed4</name>
</geneLocation>
<sequence>MQGLKDRLAVSDDLEADVLRQKFDCLVQEIDEFTEFSPVSTFETQPDSG</sequence>
<keyword evidence="2" id="KW-0614">Plasmid</keyword>
<dbReference type="RefSeq" id="WP_244706942.1">
    <property type="nucleotide sequence ID" value="NZ_CP095009.1"/>
</dbReference>
<evidence type="ECO:0000313" key="4">
    <source>
        <dbReference type="Proteomes" id="UP001500962"/>
    </source>
</evidence>
<evidence type="ECO:0000313" key="3">
    <source>
        <dbReference type="Proteomes" id="UP000830542"/>
    </source>
</evidence>
<dbReference type="Pfam" id="PF25943">
    <property type="entry name" value="DUF7983"/>
    <property type="match status" value="1"/>
</dbReference>
<dbReference type="AlphaFoldDB" id="A0AAV3SLS0"/>
<dbReference type="EMBL" id="BAAADN010000081">
    <property type="protein sequence ID" value="GAA0475203.1"/>
    <property type="molecule type" value="Genomic_DNA"/>
</dbReference>
<keyword evidence="3" id="KW-1185">Reference proteome</keyword>
<organism evidence="1 4">
    <name type="scientific">Halococcus dombrowskii</name>
    <dbReference type="NCBI Taxonomy" id="179637"/>
    <lineage>
        <taxon>Archaea</taxon>
        <taxon>Methanobacteriati</taxon>
        <taxon>Methanobacteriota</taxon>
        <taxon>Stenosarchaea group</taxon>
        <taxon>Halobacteria</taxon>
        <taxon>Halobacteriales</taxon>
        <taxon>Halococcaceae</taxon>
        <taxon>Halococcus</taxon>
    </lineage>
</organism>
<dbReference type="EMBL" id="CP095009">
    <property type="protein sequence ID" value="UOO97372.1"/>
    <property type="molecule type" value="Genomic_DNA"/>
</dbReference>
<accession>A0AAV3SLS0</accession>
<dbReference type="GeneID" id="71764125"/>
<reference evidence="1" key="1">
    <citation type="journal article" date="2014" name="Int. J. Syst. Evol. Microbiol.">
        <title>Complete genome sequence of Corynebacterium casei LMG S-19264T (=DSM 44701T), isolated from a smear-ripened cheese.</title>
        <authorList>
            <consortium name="US DOE Joint Genome Institute (JGI-PGF)"/>
            <person name="Walter F."/>
            <person name="Albersmeier A."/>
            <person name="Kalinowski J."/>
            <person name="Ruckert C."/>
        </authorList>
    </citation>
    <scope>NUCLEOTIDE SEQUENCE</scope>
    <source>
        <strain evidence="1">JCM 12289</strain>
    </source>
</reference>
<dbReference type="Proteomes" id="UP000830542">
    <property type="component" value="Plasmid unnamed4"/>
</dbReference>
<proteinExistence type="predicted"/>
<evidence type="ECO:0000313" key="1">
    <source>
        <dbReference type="EMBL" id="GAA0475203.1"/>
    </source>
</evidence>
<reference evidence="2" key="2">
    <citation type="submission" date="2022-04" db="EMBL/GenBank/DDBJ databases">
        <title>Sequencing and genomic assembly of Halococcus dombrowskii.</title>
        <authorList>
            <person name="Lim S.W."/>
            <person name="MacLea K.S."/>
        </authorList>
    </citation>
    <scope>NUCLEOTIDE SEQUENCE</scope>
    <source>
        <strain evidence="2">H4</strain>
        <plasmid evidence="2">unnamed4</plasmid>
    </source>
</reference>
<gene>
    <name evidence="1" type="ORF">GCM10008985_34530</name>
    <name evidence="2" type="ORF">MUK72_19715</name>
</gene>
<dbReference type="Proteomes" id="UP001500962">
    <property type="component" value="Unassembled WGS sequence"/>
</dbReference>